<dbReference type="AlphaFoldDB" id="D2VEW5"/>
<gene>
    <name evidence="1" type="ORF">NAEGRDRAFT_67417</name>
</gene>
<reference evidence="1 2" key="1">
    <citation type="journal article" date="2010" name="Cell">
        <title>The genome of Naegleria gruberi illuminates early eukaryotic versatility.</title>
        <authorList>
            <person name="Fritz-Laylin L.K."/>
            <person name="Prochnik S.E."/>
            <person name="Ginger M.L."/>
            <person name="Dacks J.B."/>
            <person name="Carpenter M.L."/>
            <person name="Field M.C."/>
            <person name="Kuo A."/>
            <person name="Paredez A."/>
            <person name="Chapman J."/>
            <person name="Pham J."/>
            <person name="Shu S."/>
            <person name="Neupane R."/>
            <person name="Cipriano M."/>
            <person name="Mancuso J."/>
            <person name="Tu H."/>
            <person name="Salamov A."/>
            <person name="Lindquist E."/>
            <person name="Shapiro H."/>
            <person name="Lucas S."/>
            <person name="Grigoriev I.V."/>
            <person name="Cande W.Z."/>
            <person name="Fulton C."/>
            <person name="Rokhsar D.S."/>
            <person name="Dawson S.C."/>
        </authorList>
    </citation>
    <scope>NUCLEOTIDE SEQUENCE [LARGE SCALE GENOMIC DNA]</scope>
    <source>
        <strain evidence="1 2">NEG-M</strain>
    </source>
</reference>
<dbReference type="EMBL" id="GG738867">
    <property type="protein sequence ID" value="EFC44674.1"/>
    <property type="molecule type" value="Genomic_DNA"/>
</dbReference>
<dbReference type="OrthoDB" id="10257176at2759"/>
<evidence type="ECO:0000313" key="2">
    <source>
        <dbReference type="Proteomes" id="UP000006671"/>
    </source>
</evidence>
<dbReference type="KEGG" id="ngr:NAEGRDRAFT_67417"/>
<name>D2VEW5_NAEGR</name>
<dbReference type="VEuPathDB" id="AmoebaDB:NAEGRDRAFT_67417"/>
<organism evidence="2">
    <name type="scientific">Naegleria gruberi</name>
    <name type="common">Amoeba</name>
    <dbReference type="NCBI Taxonomy" id="5762"/>
    <lineage>
        <taxon>Eukaryota</taxon>
        <taxon>Discoba</taxon>
        <taxon>Heterolobosea</taxon>
        <taxon>Tetramitia</taxon>
        <taxon>Eutetramitia</taxon>
        <taxon>Vahlkampfiidae</taxon>
        <taxon>Naegleria</taxon>
    </lineage>
</organism>
<evidence type="ECO:0000313" key="1">
    <source>
        <dbReference type="EMBL" id="EFC44674.1"/>
    </source>
</evidence>
<sequence>MQDNKPELIADSHMGTESMVAHKIKCDGYVIHGSENSTDKDILYFIVDPNPFPSFQDCSVFCRSVKIIENGKEIEENRNVALIQDGIIVKIYKGNEDEANNGLLKTYANHLTKQEFEHPIKNTVERVTILKVVRACRAILTYFTKYKKYRAQIKETLRSNDFGHYIKTLKDIIDISDSSFYELVNNKDMIKSFAFQLGQTLALIKGDELYTKNEIAQEFPELRPMLMREPSTENTFKIIESYKTKLVDCLGFVKSYKVPNTTWNIFFSDTSHPSFDSNFLLCKQLKGVIIDMKPGVEFCQYFPSLDESMLEGTTELIPMHVFEKSNCNLDIWICTDYKNNQFQDNSESTLQQVGIDRKSLLDKLSIDKSFDSVFGLDISSHEIKVIGKRHSLSHKIA</sequence>
<protein>
    <submittedName>
        <fullName evidence="1">Predicted protein</fullName>
    </submittedName>
</protein>
<dbReference type="OMA" id="YVIHGSE"/>
<proteinExistence type="predicted"/>
<dbReference type="InParanoid" id="D2VEW5"/>
<accession>D2VEW5</accession>
<dbReference type="RefSeq" id="XP_002677418.1">
    <property type="nucleotide sequence ID" value="XM_002677372.1"/>
</dbReference>
<dbReference type="Proteomes" id="UP000006671">
    <property type="component" value="Unassembled WGS sequence"/>
</dbReference>
<keyword evidence="2" id="KW-1185">Reference proteome</keyword>
<dbReference type="GeneID" id="8848600"/>